<protein>
    <submittedName>
        <fullName evidence="2">Uncharacterized protein</fullName>
    </submittedName>
</protein>
<evidence type="ECO:0000256" key="1">
    <source>
        <dbReference type="SAM" id="MobiDB-lite"/>
    </source>
</evidence>
<feature type="compositionally biased region" description="Low complexity" evidence="1">
    <location>
        <begin position="210"/>
        <end position="230"/>
    </location>
</feature>
<gene>
    <name evidence="2" type="ORF">L249_8003</name>
</gene>
<feature type="compositionally biased region" description="Low complexity" evidence="1">
    <location>
        <begin position="179"/>
        <end position="202"/>
    </location>
</feature>
<accession>A0A367LH96</accession>
<dbReference type="Proteomes" id="UP000253664">
    <property type="component" value="Unassembled WGS sequence"/>
</dbReference>
<proteinExistence type="predicted"/>
<dbReference type="EMBL" id="LKCN02000005">
    <property type="protein sequence ID" value="RCI13814.1"/>
    <property type="molecule type" value="Genomic_DNA"/>
</dbReference>
<dbReference type="AlphaFoldDB" id="A0A367LH96"/>
<evidence type="ECO:0000313" key="3">
    <source>
        <dbReference type="Proteomes" id="UP000253664"/>
    </source>
</evidence>
<sequence length="256" mass="26177">MTVHLLWSSPYICNIHTHPPLVISLSPFLIPPRPTITNHIDIMVRPRPLYLSLLATAATVTAADEKAANQTNATDSDVPTLSQLGCLASLLPPALPLPTMPAELESLIRSDGSCVPSSLSSDAENLRSQMIHYSTYVQAHTKTCSIPASLSADFDFLSTLDFSKNEVTVCPSGDEKATTVKTSSSSAASASATSVTSSPSASQKGSGKPTNSSSTASKTSGSAAASNTSDKSSNAAALKAGFAVAAAAAGLAVLAL</sequence>
<comment type="caution">
    <text evidence="2">The sequence shown here is derived from an EMBL/GenBank/DDBJ whole genome shotgun (WGS) entry which is preliminary data.</text>
</comment>
<organism evidence="2 3">
    <name type="scientific">Ophiocordyceps polyrhachis-furcata BCC 54312</name>
    <dbReference type="NCBI Taxonomy" id="1330021"/>
    <lineage>
        <taxon>Eukaryota</taxon>
        <taxon>Fungi</taxon>
        <taxon>Dikarya</taxon>
        <taxon>Ascomycota</taxon>
        <taxon>Pezizomycotina</taxon>
        <taxon>Sordariomycetes</taxon>
        <taxon>Hypocreomycetidae</taxon>
        <taxon>Hypocreales</taxon>
        <taxon>Ophiocordycipitaceae</taxon>
        <taxon>Ophiocordyceps</taxon>
    </lineage>
</organism>
<name>A0A367LH96_9HYPO</name>
<evidence type="ECO:0000313" key="2">
    <source>
        <dbReference type="EMBL" id="RCI13814.1"/>
    </source>
</evidence>
<keyword evidence="3" id="KW-1185">Reference proteome</keyword>
<feature type="region of interest" description="Disordered" evidence="1">
    <location>
        <begin position="171"/>
        <end position="230"/>
    </location>
</feature>
<dbReference type="OrthoDB" id="10628613at2759"/>
<reference evidence="2 3" key="1">
    <citation type="journal article" date="2015" name="BMC Genomics">
        <title>Insights from the genome of Ophiocordyceps polyrhachis-furcata to pathogenicity and host specificity in insect fungi.</title>
        <authorList>
            <person name="Wichadakul D."/>
            <person name="Kobmoo N."/>
            <person name="Ingsriswang S."/>
            <person name="Tangphatsornruang S."/>
            <person name="Chantasingh D."/>
            <person name="Luangsa-ard J.J."/>
            <person name="Eurwilaichitr L."/>
        </authorList>
    </citation>
    <scope>NUCLEOTIDE SEQUENCE [LARGE SCALE GENOMIC DNA]</scope>
    <source>
        <strain evidence="2 3">BCC 54312</strain>
    </source>
</reference>